<proteinExistence type="inferred from homology"/>
<dbReference type="Proteomes" id="UP000325579">
    <property type="component" value="Unassembled WGS sequence"/>
</dbReference>
<dbReference type="OrthoDB" id="5979581at2759"/>
<dbReference type="SUPFAM" id="SSF56112">
    <property type="entry name" value="Protein kinase-like (PK-like)"/>
    <property type="match status" value="1"/>
</dbReference>
<organism evidence="5 6">
    <name type="scientific">Aspergillus pseudonomiae</name>
    <dbReference type="NCBI Taxonomy" id="1506151"/>
    <lineage>
        <taxon>Eukaryota</taxon>
        <taxon>Fungi</taxon>
        <taxon>Dikarya</taxon>
        <taxon>Ascomycota</taxon>
        <taxon>Pezizomycotina</taxon>
        <taxon>Eurotiomycetes</taxon>
        <taxon>Eurotiomycetidae</taxon>
        <taxon>Eurotiales</taxon>
        <taxon>Aspergillaceae</taxon>
        <taxon>Aspergillus</taxon>
        <taxon>Aspergillus subgen. Circumdati</taxon>
    </lineage>
</organism>
<keyword evidence="3" id="KW-0067">ATP-binding</keyword>
<dbReference type="InterPro" id="IPR051931">
    <property type="entry name" value="PAK3-like"/>
</dbReference>
<feature type="domain" description="Protein kinase" evidence="4">
    <location>
        <begin position="1"/>
        <end position="325"/>
    </location>
</feature>
<dbReference type="PANTHER" id="PTHR45832:SF22">
    <property type="entry name" value="SERINE_THREONINE-PROTEIN KINASE SAMKA-RELATED"/>
    <property type="match status" value="1"/>
</dbReference>
<dbReference type="InterPro" id="IPR011009">
    <property type="entry name" value="Kinase-like_dom_sf"/>
</dbReference>
<accession>A0A5N7D8X3</accession>
<protein>
    <submittedName>
        <fullName evidence="5">Putative serine/threonine protein kinase</fullName>
    </submittedName>
</protein>
<evidence type="ECO:0000256" key="1">
    <source>
        <dbReference type="ARBA" id="ARBA00008874"/>
    </source>
</evidence>
<dbReference type="PROSITE" id="PS50011">
    <property type="entry name" value="PROTEIN_KINASE_DOM"/>
    <property type="match status" value="1"/>
</dbReference>
<keyword evidence="5" id="KW-0808">Transferase</keyword>
<name>A0A5N7D8X3_9EURO</name>
<keyword evidence="5" id="KW-0418">Kinase</keyword>
<dbReference type="PANTHER" id="PTHR45832">
    <property type="entry name" value="SERINE/THREONINE-PROTEIN KINASE SAMKA-RELATED-RELATED"/>
    <property type="match status" value="1"/>
</dbReference>
<keyword evidence="5" id="KW-0723">Serine/threonine-protein kinase</keyword>
<comment type="similarity">
    <text evidence="1">Belongs to the protein kinase superfamily. STE Ser/Thr protein kinase family. STE20 subfamily.</text>
</comment>
<reference evidence="5 6" key="1">
    <citation type="submission" date="2019-04" db="EMBL/GenBank/DDBJ databases">
        <authorList>
            <consortium name="DOE Joint Genome Institute"/>
            <person name="Mondo S."/>
            <person name="Kjaerbolling I."/>
            <person name="Vesth T."/>
            <person name="Frisvad J.C."/>
            <person name="Nybo J.L."/>
            <person name="Theobald S."/>
            <person name="Kildgaard S."/>
            <person name="Isbrandt T."/>
            <person name="Kuo A."/>
            <person name="Sato A."/>
            <person name="Lyhne E.K."/>
            <person name="Kogle M.E."/>
            <person name="Wiebenga A."/>
            <person name="Kun R.S."/>
            <person name="Lubbers R.J."/>
            <person name="Makela M.R."/>
            <person name="Barry K."/>
            <person name="Chovatia M."/>
            <person name="Clum A."/>
            <person name="Daum C."/>
            <person name="Haridas S."/>
            <person name="He G."/>
            <person name="LaButti K."/>
            <person name="Lipzen A."/>
            <person name="Riley R."/>
            <person name="Salamov A."/>
            <person name="Simmons B.A."/>
            <person name="Magnuson J.K."/>
            <person name="Henrissat B."/>
            <person name="Mortensen U.H."/>
            <person name="Larsen T.O."/>
            <person name="Devries R.P."/>
            <person name="Grigoriev I.V."/>
            <person name="Machida M."/>
            <person name="Baker S.E."/>
            <person name="Andersen M.R."/>
            <person name="Cantor M.N."/>
            <person name="Hua S.X."/>
        </authorList>
    </citation>
    <scope>NUCLEOTIDE SEQUENCE [LARGE SCALE GENOMIC DNA]</scope>
    <source>
        <strain evidence="5 6">CBS 119388</strain>
    </source>
</reference>
<dbReference type="InterPro" id="IPR000719">
    <property type="entry name" value="Prot_kinase_dom"/>
</dbReference>
<keyword evidence="6" id="KW-1185">Reference proteome</keyword>
<dbReference type="GO" id="GO:0005524">
    <property type="term" value="F:ATP binding"/>
    <property type="evidence" value="ECO:0007669"/>
    <property type="project" value="UniProtKB-KW"/>
</dbReference>
<dbReference type="RefSeq" id="XP_031940219.1">
    <property type="nucleotide sequence ID" value="XM_032084874.1"/>
</dbReference>
<dbReference type="GO" id="GO:0004674">
    <property type="term" value="F:protein serine/threonine kinase activity"/>
    <property type="evidence" value="ECO:0007669"/>
    <property type="project" value="UniProtKB-KW"/>
</dbReference>
<evidence type="ECO:0000259" key="4">
    <source>
        <dbReference type="PROSITE" id="PS50011"/>
    </source>
</evidence>
<evidence type="ECO:0000256" key="3">
    <source>
        <dbReference type="ARBA" id="ARBA00022840"/>
    </source>
</evidence>
<dbReference type="GeneID" id="43669565"/>
<keyword evidence="2" id="KW-0547">Nucleotide-binding</keyword>
<gene>
    <name evidence="5" type="ORF">BDV37DRAFT_272462</name>
</gene>
<sequence>MASSVRLGQTLRGQHGLYTICKQLQETVWLAKHEPNILTKKVGPQLSLSKGGQEQSVIIKSVNHFRLQNERDVLKRFQNRTPFLRPLINEIAEPSDPPAIVLKHLNDHLLNASASQRLTNKEIKLVARSVLVALQALHEHNFVHTDIEPDNILVNYGRGTTQFKSVQLADCGSTVPADSAYAKDGDLIGAPIWRSPEAHLRLSWGTATDIWSFGAMLISLLYGDNFFLFRPNVPADDDEYEFKILQKQCQFFGPFPPAYRELCDQDTLNLLIQVMKSIAPEMKKPFTRISEKELAKEDKEFILRIMKLDPRERPSAAELLQDKWFDIE</sequence>
<evidence type="ECO:0000313" key="5">
    <source>
        <dbReference type="EMBL" id="KAE8402900.1"/>
    </source>
</evidence>
<dbReference type="Gene3D" id="1.10.510.10">
    <property type="entry name" value="Transferase(Phosphotransferase) domain 1"/>
    <property type="match status" value="1"/>
</dbReference>
<dbReference type="Pfam" id="PF00069">
    <property type="entry name" value="Pkinase"/>
    <property type="match status" value="1"/>
</dbReference>
<evidence type="ECO:0000313" key="6">
    <source>
        <dbReference type="Proteomes" id="UP000325579"/>
    </source>
</evidence>
<evidence type="ECO:0000256" key="2">
    <source>
        <dbReference type="ARBA" id="ARBA00022741"/>
    </source>
</evidence>
<dbReference type="EMBL" id="ML736782">
    <property type="protein sequence ID" value="KAE8402900.1"/>
    <property type="molecule type" value="Genomic_DNA"/>
</dbReference>
<dbReference type="AlphaFoldDB" id="A0A5N7D8X3"/>